<dbReference type="SMART" id="SM00875">
    <property type="entry name" value="BACK"/>
    <property type="match status" value="1"/>
</dbReference>
<dbReference type="GeneID" id="110975194"/>
<sequence length="634" mass="73259">MRTSMTRVRPASACACRQSLCLIEWWTLSFIIYPSLHVFTHVHCPLKTEHPIIYFIVCVSILWPVLTSVLSHRVLVLWTSVLLIGGWELLLVCVRYCHVPDCCDVRPCSILLIALQFSVMCQYRTSYYVHQTCHQYIQSGKIKKFKADPRTLGYRMMQAGQPGGGAAPNDIPPIQALYMAAASQLQSPITVSAKEEEDTDESLPPSGKDCYGNERQTLGDMARFFNNALLSDIKLRVGFECYSAHKLILVRSSEVFERMFSSEWTDPNKMEVELVEEPECCDVFEAFLKFLYSCHIVLTVENTLPILMLADKYNVSDLRLVCINFATKSIIPKLPLKDVFHVWYQYATKCYHHRLITSCIAALSPKADDIMSLPEWNMEWLALDVEQLTQFLKSSDLTIRNELTLFRALVKWIESPKHPERQSKQKELLQQFIQYIRFPMMTPEQLEYLEKHRVVEQNPEMFVPYLLQAYKFNAVSLEARSSNKDFASSRFLLRNYTDLRWDKRIVLSGYSHFGRLSEVMPRFSTRSSSYPHTSWDWELKIYPKGSSTNNEDFRVVLYSNVVLDLPRPMEYMISMVNNENVLVSVAGKKNFTKSRYTADSDLDKKVSVDELSSPNSRFLVNDNVVLQVMVKPLQ</sequence>
<gene>
    <name evidence="5" type="primary">LOC110975194</name>
</gene>
<dbReference type="InterPro" id="IPR000210">
    <property type="entry name" value="BTB/POZ_dom"/>
</dbReference>
<dbReference type="InterPro" id="IPR002083">
    <property type="entry name" value="MATH/TRAF_dom"/>
</dbReference>
<dbReference type="AlphaFoldDB" id="A0A8B7XSE9"/>
<evidence type="ECO:0000259" key="3">
    <source>
        <dbReference type="PROSITE" id="PS50144"/>
    </source>
</evidence>
<dbReference type="CDD" id="cd18292">
    <property type="entry name" value="BTB_POZ_BTBD17"/>
    <property type="match status" value="1"/>
</dbReference>
<dbReference type="CDD" id="cd00121">
    <property type="entry name" value="MATH"/>
    <property type="match status" value="1"/>
</dbReference>
<evidence type="ECO:0000259" key="2">
    <source>
        <dbReference type="PROSITE" id="PS50097"/>
    </source>
</evidence>
<dbReference type="Proteomes" id="UP000694845">
    <property type="component" value="Unplaced"/>
</dbReference>
<evidence type="ECO:0000256" key="1">
    <source>
        <dbReference type="SAM" id="Phobius"/>
    </source>
</evidence>
<dbReference type="SUPFAM" id="SSF49599">
    <property type="entry name" value="TRAF domain-like"/>
    <property type="match status" value="1"/>
</dbReference>
<dbReference type="Gene3D" id="1.25.40.420">
    <property type="match status" value="1"/>
</dbReference>
<keyword evidence="1" id="KW-0812">Transmembrane</keyword>
<keyword evidence="4" id="KW-1185">Reference proteome</keyword>
<dbReference type="Pfam" id="PF07707">
    <property type="entry name" value="BACK"/>
    <property type="match status" value="1"/>
</dbReference>
<dbReference type="InterPro" id="IPR051481">
    <property type="entry name" value="BTB-POZ/Galectin-3-binding"/>
</dbReference>
<feature type="transmembrane region" description="Helical" evidence="1">
    <location>
        <begin position="75"/>
        <end position="92"/>
    </location>
</feature>
<dbReference type="OrthoDB" id="2359033at2759"/>
<reference evidence="5" key="1">
    <citation type="submission" date="2025-08" db="UniProtKB">
        <authorList>
            <consortium name="RefSeq"/>
        </authorList>
    </citation>
    <scope>IDENTIFICATION</scope>
</reference>
<feature type="domain" description="BTB" evidence="2">
    <location>
        <begin position="231"/>
        <end position="300"/>
    </location>
</feature>
<dbReference type="SUPFAM" id="SSF54695">
    <property type="entry name" value="POZ domain"/>
    <property type="match status" value="1"/>
</dbReference>
<accession>A0A8B7XSE9</accession>
<dbReference type="PANTHER" id="PTHR24410:SF47">
    <property type="entry name" value="BTB DOMAIN-CONTAINING PROTEIN"/>
    <property type="match status" value="1"/>
</dbReference>
<dbReference type="KEGG" id="aplc:110975194"/>
<evidence type="ECO:0000313" key="5">
    <source>
        <dbReference type="RefSeq" id="XP_022083122.1"/>
    </source>
</evidence>
<dbReference type="Gene3D" id="3.30.710.10">
    <property type="entry name" value="Potassium Channel Kv1.1, Chain A"/>
    <property type="match status" value="1"/>
</dbReference>
<keyword evidence="1" id="KW-0472">Membrane</keyword>
<dbReference type="Pfam" id="PF00651">
    <property type="entry name" value="BTB"/>
    <property type="match status" value="1"/>
</dbReference>
<proteinExistence type="predicted"/>
<protein>
    <submittedName>
        <fullName evidence="5">BTB/POZ domain-containing protein 17-like isoform X1</fullName>
    </submittedName>
</protein>
<feature type="transmembrane region" description="Helical" evidence="1">
    <location>
        <begin position="20"/>
        <end position="40"/>
    </location>
</feature>
<dbReference type="InterPro" id="IPR011333">
    <property type="entry name" value="SKP1/BTB/POZ_sf"/>
</dbReference>
<evidence type="ECO:0000313" key="4">
    <source>
        <dbReference type="Proteomes" id="UP000694845"/>
    </source>
</evidence>
<dbReference type="RefSeq" id="XP_022083122.1">
    <property type="nucleotide sequence ID" value="XM_022227430.1"/>
</dbReference>
<dbReference type="CDD" id="cd18493">
    <property type="entry name" value="BACK_BTBD17"/>
    <property type="match status" value="1"/>
</dbReference>
<dbReference type="SMART" id="SM00225">
    <property type="entry name" value="BTB"/>
    <property type="match status" value="1"/>
</dbReference>
<dbReference type="PANTHER" id="PTHR24410">
    <property type="entry name" value="HL07962P-RELATED"/>
    <property type="match status" value="1"/>
</dbReference>
<dbReference type="InterPro" id="IPR011705">
    <property type="entry name" value="BACK"/>
</dbReference>
<organism evidence="4 5">
    <name type="scientific">Acanthaster planci</name>
    <name type="common">Crown-of-thorns starfish</name>
    <dbReference type="NCBI Taxonomy" id="133434"/>
    <lineage>
        <taxon>Eukaryota</taxon>
        <taxon>Metazoa</taxon>
        <taxon>Echinodermata</taxon>
        <taxon>Eleutherozoa</taxon>
        <taxon>Asterozoa</taxon>
        <taxon>Asteroidea</taxon>
        <taxon>Valvatacea</taxon>
        <taxon>Valvatida</taxon>
        <taxon>Acanthasteridae</taxon>
        <taxon>Acanthaster</taxon>
    </lineage>
</organism>
<dbReference type="Gene3D" id="2.60.210.10">
    <property type="entry name" value="Apoptosis, Tumor Necrosis Factor Receptor Associated Protein 2, Chain A"/>
    <property type="match status" value="1"/>
</dbReference>
<feature type="domain" description="MATH" evidence="3">
    <location>
        <begin position="503"/>
        <end position="630"/>
    </location>
</feature>
<feature type="transmembrane region" description="Helical" evidence="1">
    <location>
        <begin position="52"/>
        <end position="70"/>
    </location>
</feature>
<dbReference type="InterPro" id="IPR008974">
    <property type="entry name" value="TRAF-like"/>
</dbReference>
<dbReference type="PROSITE" id="PS50097">
    <property type="entry name" value="BTB"/>
    <property type="match status" value="1"/>
</dbReference>
<dbReference type="PROSITE" id="PS50144">
    <property type="entry name" value="MATH"/>
    <property type="match status" value="1"/>
</dbReference>
<name>A0A8B7XSE9_ACAPL</name>
<keyword evidence="1" id="KW-1133">Transmembrane helix</keyword>